<dbReference type="InterPro" id="IPR010982">
    <property type="entry name" value="Lambda_DNA-bd_dom_sf"/>
</dbReference>
<evidence type="ECO:0000313" key="6">
    <source>
        <dbReference type="Proteomes" id="UP000481109"/>
    </source>
</evidence>
<dbReference type="InterPro" id="IPR000843">
    <property type="entry name" value="HTH_LacI"/>
</dbReference>
<dbReference type="SMART" id="SM00354">
    <property type="entry name" value="HTH_LACI"/>
    <property type="match status" value="1"/>
</dbReference>
<sequence length="338" mass="35644">MGVTGVATSNRQRRTTIGDVARAAGASISTVSRVVNGVDSVDAALAERVRQVIVELGYRPNAAAQGLARGRSGTIGVLVPDLANPYFHDMLKALSDVARGSGRRVLVMDSGEDPYEERELADDLIRHSDGILLCSPRMPRADLADLARRGHPMVVANRVLLGLELHTITADFFRGMLAVCGHLAQLGHREVVYLAGPEASWANAERLRALGAAEDFGLTFRTLPCGATMEAGYEAAPAALEGGTRAVVAYNDFVALGALARFKDLGVRVPEDVSVTGFDDIGMARYSSPALTTVGVPRGLLARLAGEALVRQMQGAAPVDPEAVPVQLQVRDSTAAPA</sequence>
<dbReference type="PANTHER" id="PTHR30146:SF138">
    <property type="entry name" value="TRANSCRIPTIONAL REGULATORY PROTEIN"/>
    <property type="match status" value="1"/>
</dbReference>
<evidence type="ECO:0000256" key="3">
    <source>
        <dbReference type="ARBA" id="ARBA00023163"/>
    </source>
</evidence>
<dbReference type="PANTHER" id="PTHR30146">
    <property type="entry name" value="LACI-RELATED TRANSCRIPTIONAL REPRESSOR"/>
    <property type="match status" value="1"/>
</dbReference>
<keyword evidence="3" id="KW-0804">Transcription</keyword>
<organism evidence="5 6">
    <name type="scientific">Streptomyces mesophilus</name>
    <dbReference type="NCBI Taxonomy" id="1775132"/>
    <lineage>
        <taxon>Bacteria</taxon>
        <taxon>Bacillati</taxon>
        <taxon>Actinomycetota</taxon>
        <taxon>Actinomycetes</taxon>
        <taxon>Kitasatosporales</taxon>
        <taxon>Streptomycetaceae</taxon>
        <taxon>Streptomyces</taxon>
    </lineage>
</organism>
<keyword evidence="1" id="KW-0805">Transcription regulation</keyword>
<evidence type="ECO:0000256" key="1">
    <source>
        <dbReference type="ARBA" id="ARBA00023015"/>
    </source>
</evidence>
<evidence type="ECO:0000259" key="4">
    <source>
        <dbReference type="PROSITE" id="PS50932"/>
    </source>
</evidence>
<dbReference type="GO" id="GO:0003700">
    <property type="term" value="F:DNA-binding transcription factor activity"/>
    <property type="evidence" value="ECO:0007669"/>
    <property type="project" value="TreeGrafter"/>
</dbReference>
<dbReference type="Gene3D" id="1.10.260.40">
    <property type="entry name" value="lambda repressor-like DNA-binding domains"/>
    <property type="match status" value="1"/>
</dbReference>
<comment type="caution">
    <text evidence="5">The sequence shown here is derived from an EMBL/GenBank/DDBJ whole genome shotgun (WGS) entry which is preliminary data.</text>
</comment>
<keyword evidence="6" id="KW-1185">Reference proteome</keyword>
<dbReference type="EMBL" id="JAAKZW010000002">
    <property type="protein sequence ID" value="NGO74311.1"/>
    <property type="molecule type" value="Genomic_DNA"/>
</dbReference>
<protein>
    <submittedName>
        <fullName evidence="5">LacI family transcriptional regulator</fullName>
    </submittedName>
</protein>
<dbReference type="AlphaFoldDB" id="A0A6G4XCD6"/>
<name>A0A6G4XCD6_9ACTN</name>
<reference evidence="5 6" key="1">
    <citation type="submission" date="2020-02" db="EMBL/GenBank/DDBJ databases">
        <title>Whole-genome analyses of novel actinobacteria.</title>
        <authorList>
            <person name="Sahin N."/>
            <person name="Tokatli A."/>
        </authorList>
    </citation>
    <scope>NUCLEOTIDE SEQUENCE [LARGE SCALE GENOMIC DNA]</scope>
    <source>
        <strain evidence="5 6">YC504</strain>
    </source>
</reference>
<dbReference type="CDD" id="cd06267">
    <property type="entry name" value="PBP1_LacI_sugar_binding-like"/>
    <property type="match status" value="1"/>
</dbReference>
<dbReference type="Gene3D" id="3.40.50.2300">
    <property type="match status" value="2"/>
</dbReference>
<dbReference type="Proteomes" id="UP000481109">
    <property type="component" value="Unassembled WGS sequence"/>
</dbReference>
<dbReference type="Pfam" id="PF00356">
    <property type="entry name" value="LacI"/>
    <property type="match status" value="1"/>
</dbReference>
<dbReference type="SUPFAM" id="SSF47413">
    <property type="entry name" value="lambda repressor-like DNA-binding domains"/>
    <property type="match status" value="1"/>
</dbReference>
<dbReference type="PROSITE" id="PS50932">
    <property type="entry name" value="HTH_LACI_2"/>
    <property type="match status" value="1"/>
</dbReference>
<dbReference type="InterPro" id="IPR046335">
    <property type="entry name" value="LacI/GalR-like_sensor"/>
</dbReference>
<gene>
    <name evidence="5" type="ORF">G6045_01215</name>
</gene>
<dbReference type="Pfam" id="PF13377">
    <property type="entry name" value="Peripla_BP_3"/>
    <property type="match status" value="1"/>
</dbReference>
<keyword evidence="2" id="KW-0238">DNA-binding</keyword>
<accession>A0A6G4XCD6</accession>
<proteinExistence type="predicted"/>
<evidence type="ECO:0000313" key="5">
    <source>
        <dbReference type="EMBL" id="NGO74311.1"/>
    </source>
</evidence>
<dbReference type="InterPro" id="IPR028082">
    <property type="entry name" value="Peripla_BP_I"/>
</dbReference>
<dbReference type="SUPFAM" id="SSF53822">
    <property type="entry name" value="Periplasmic binding protein-like I"/>
    <property type="match status" value="1"/>
</dbReference>
<evidence type="ECO:0000256" key="2">
    <source>
        <dbReference type="ARBA" id="ARBA00023125"/>
    </source>
</evidence>
<dbReference type="CDD" id="cd01392">
    <property type="entry name" value="HTH_LacI"/>
    <property type="match status" value="1"/>
</dbReference>
<feature type="domain" description="HTH lacI-type" evidence="4">
    <location>
        <begin position="15"/>
        <end position="69"/>
    </location>
</feature>
<dbReference type="GO" id="GO:0000976">
    <property type="term" value="F:transcription cis-regulatory region binding"/>
    <property type="evidence" value="ECO:0007669"/>
    <property type="project" value="TreeGrafter"/>
</dbReference>